<accession>A0A8J4LT08</accession>
<name>A0A8J4LT08_9CHLO</name>
<dbReference type="InterPro" id="IPR000719">
    <property type="entry name" value="Prot_kinase_dom"/>
</dbReference>
<evidence type="ECO:0000313" key="3">
    <source>
        <dbReference type="EMBL" id="GIM09720.1"/>
    </source>
</evidence>
<dbReference type="GO" id="GO:0005524">
    <property type="term" value="F:ATP binding"/>
    <property type="evidence" value="ECO:0007669"/>
    <property type="project" value="UniProtKB-UniRule"/>
</dbReference>
<dbReference type="Proteomes" id="UP000722791">
    <property type="component" value="Unassembled WGS sequence"/>
</dbReference>
<dbReference type="PROSITE" id="PS00107">
    <property type="entry name" value="PROTEIN_KINASE_ATP"/>
    <property type="match status" value="1"/>
</dbReference>
<dbReference type="GO" id="GO:0004672">
    <property type="term" value="F:protein kinase activity"/>
    <property type="evidence" value="ECO:0007669"/>
    <property type="project" value="InterPro"/>
</dbReference>
<gene>
    <name evidence="3" type="ORF">Vretimale_13534</name>
</gene>
<protein>
    <recommendedName>
        <fullName evidence="2">Protein kinase domain-containing protein</fullName>
    </recommendedName>
</protein>
<proteinExistence type="predicted"/>
<organism evidence="3 4">
    <name type="scientific">Volvox reticuliferus</name>
    <dbReference type="NCBI Taxonomy" id="1737510"/>
    <lineage>
        <taxon>Eukaryota</taxon>
        <taxon>Viridiplantae</taxon>
        <taxon>Chlorophyta</taxon>
        <taxon>core chlorophytes</taxon>
        <taxon>Chlorophyceae</taxon>
        <taxon>CS clade</taxon>
        <taxon>Chlamydomonadales</taxon>
        <taxon>Volvocaceae</taxon>
        <taxon>Volvox</taxon>
    </lineage>
</organism>
<evidence type="ECO:0000256" key="1">
    <source>
        <dbReference type="PROSITE-ProRule" id="PRU10141"/>
    </source>
</evidence>
<dbReference type="AlphaFoldDB" id="A0A8J4LT08"/>
<dbReference type="Gene3D" id="3.30.200.20">
    <property type="entry name" value="Phosphorylase Kinase, domain 1"/>
    <property type="match status" value="1"/>
</dbReference>
<dbReference type="InterPro" id="IPR017441">
    <property type="entry name" value="Protein_kinase_ATP_BS"/>
</dbReference>
<evidence type="ECO:0000259" key="2">
    <source>
        <dbReference type="PROSITE" id="PS50011"/>
    </source>
</evidence>
<feature type="domain" description="Protein kinase" evidence="2">
    <location>
        <begin position="19"/>
        <end position="155"/>
    </location>
</feature>
<dbReference type="PROSITE" id="PS50011">
    <property type="entry name" value="PROTEIN_KINASE_DOM"/>
    <property type="match status" value="1"/>
</dbReference>
<feature type="binding site" evidence="1">
    <location>
        <position position="49"/>
    </location>
    <ligand>
        <name>ATP</name>
        <dbReference type="ChEBI" id="CHEBI:30616"/>
    </ligand>
</feature>
<sequence length="155" mass="17849">MPLFAKGFRVGTGTDQDRWLIVKKLGEGQFAEVYEVKDTMDGDKRYALKIERRRDVRSVKQEFKVLKKIQERAPSLVCTVHACGTFEDRFFMIMEVGSCYHGRNGANGGPPPRLSQHGMRRAREYGHELPSTRKPYLSQPGYTLRPFPTQNTYSF</sequence>
<comment type="caution">
    <text evidence="3">The sequence shown here is derived from an EMBL/GenBank/DDBJ whole genome shotgun (WGS) entry which is preliminary data.</text>
</comment>
<keyword evidence="1" id="KW-0547">Nucleotide-binding</keyword>
<keyword evidence="1" id="KW-0067">ATP-binding</keyword>
<reference evidence="3" key="1">
    <citation type="journal article" date="2021" name="Proc. Natl. Acad. Sci. U.S.A.">
        <title>Three genomes in the algal genus Volvox reveal the fate of a haploid sex-determining region after a transition to homothallism.</title>
        <authorList>
            <person name="Yamamoto K."/>
            <person name="Hamaji T."/>
            <person name="Kawai-Toyooka H."/>
            <person name="Matsuzaki R."/>
            <person name="Takahashi F."/>
            <person name="Nishimura Y."/>
            <person name="Kawachi M."/>
            <person name="Noguchi H."/>
            <person name="Minakuchi Y."/>
            <person name="Umen J.G."/>
            <person name="Toyoda A."/>
            <person name="Nozaki H."/>
        </authorList>
    </citation>
    <scope>NUCLEOTIDE SEQUENCE</scope>
    <source>
        <strain evidence="3">NIES-3785</strain>
    </source>
</reference>
<dbReference type="EMBL" id="BNCQ01000032">
    <property type="protein sequence ID" value="GIM09720.1"/>
    <property type="molecule type" value="Genomic_DNA"/>
</dbReference>
<evidence type="ECO:0000313" key="4">
    <source>
        <dbReference type="Proteomes" id="UP000722791"/>
    </source>
</evidence>
<dbReference type="SUPFAM" id="SSF56112">
    <property type="entry name" value="Protein kinase-like (PK-like)"/>
    <property type="match status" value="1"/>
</dbReference>
<dbReference type="InterPro" id="IPR011009">
    <property type="entry name" value="Kinase-like_dom_sf"/>
</dbReference>